<evidence type="ECO:0000256" key="8">
    <source>
        <dbReference type="ARBA" id="ARBA00022679"/>
    </source>
</evidence>
<dbReference type="PANTHER" id="PTHR12726:SF0">
    <property type="entry name" value="CERAMIDE GLUCOSYLTRANSFERASE"/>
    <property type="match status" value="1"/>
</dbReference>
<dbReference type="Proteomes" id="UP000277212">
    <property type="component" value="Unassembled WGS sequence"/>
</dbReference>
<evidence type="ECO:0000256" key="7">
    <source>
        <dbReference type="ARBA" id="ARBA00022676"/>
    </source>
</evidence>
<gene>
    <name evidence="16" type="ORF">CDV36_000672</name>
</gene>
<dbReference type="AlphaFoldDB" id="A0A3M2SQ34"/>
<comment type="pathway">
    <text evidence="2">Lipid metabolism; sphingolipid metabolism.</text>
</comment>
<dbReference type="GO" id="GO:0016020">
    <property type="term" value="C:membrane"/>
    <property type="evidence" value="ECO:0007669"/>
    <property type="project" value="UniProtKB-SubCell"/>
</dbReference>
<evidence type="ECO:0000256" key="5">
    <source>
        <dbReference type="ARBA" id="ARBA00012699"/>
    </source>
</evidence>
<protein>
    <recommendedName>
        <fullName evidence="6">Ceramide glucosyltransferase</fullName>
        <ecNumber evidence="5">2.4.1.80</ecNumber>
    </recommendedName>
    <alternativeName>
        <fullName evidence="13">Glucosylceramide synthase</fullName>
    </alternativeName>
    <alternativeName>
        <fullName evidence="14">UDP-glucose ceramide glucosyltransferase</fullName>
    </alternativeName>
    <alternativeName>
        <fullName evidence="12">UDP-glucose:N-acylsphingosine D-glucosyltransferase</fullName>
    </alternativeName>
</protein>
<reference evidence="16 17" key="1">
    <citation type="submission" date="2017-06" db="EMBL/GenBank/DDBJ databases">
        <title>Comparative genomic analysis of Ambrosia Fusariam Clade fungi.</title>
        <authorList>
            <person name="Stajich J.E."/>
            <person name="Carrillo J."/>
            <person name="Kijimoto T."/>
            <person name="Eskalen A."/>
            <person name="O'Donnell K."/>
            <person name="Kasson M."/>
        </authorList>
    </citation>
    <scope>NUCLEOTIDE SEQUENCE [LARGE SCALE GENOMIC DNA]</scope>
    <source>
        <strain evidence="16">UCR3666</strain>
    </source>
</reference>
<comment type="similarity">
    <text evidence="4">Belongs to the glycosyltransferase 2 family.</text>
</comment>
<dbReference type="GO" id="GO:0008120">
    <property type="term" value="F:ceramide glucosyltransferase activity"/>
    <property type="evidence" value="ECO:0007669"/>
    <property type="project" value="UniProtKB-EC"/>
</dbReference>
<feature type="transmembrane region" description="Helical" evidence="15">
    <location>
        <begin position="6"/>
        <end position="28"/>
    </location>
</feature>
<evidence type="ECO:0000256" key="3">
    <source>
        <dbReference type="ARBA" id="ARBA00004991"/>
    </source>
</evidence>
<comment type="pathway">
    <text evidence="3">Sphingolipid metabolism.</text>
</comment>
<evidence type="ECO:0000256" key="2">
    <source>
        <dbReference type="ARBA" id="ARBA00004760"/>
    </source>
</evidence>
<evidence type="ECO:0000256" key="9">
    <source>
        <dbReference type="ARBA" id="ARBA00022692"/>
    </source>
</evidence>
<dbReference type="OrthoDB" id="1483400at2759"/>
<dbReference type="Pfam" id="PF13506">
    <property type="entry name" value="Glyco_transf_21"/>
    <property type="match status" value="1"/>
</dbReference>
<evidence type="ECO:0000256" key="11">
    <source>
        <dbReference type="ARBA" id="ARBA00023136"/>
    </source>
</evidence>
<keyword evidence="8 16" id="KW-0808">Transferase</keyword>
<keyword evidence="7" id="KW-0328">Glycosyltransferase</keyword>
<keyword evidence="9 15" id="KW-0812">Transmembrane</keyword>
<evidence type="ECO:0000256" key="13">
    <source>
        <dbReference type="ARBA" id="ARBA00031543"/>
    </source>
</evidence>
<dbReference type="UniPathway" id="UPA00222"/>
<dbReference type="Gene3D" id="3.90.550.10">
    <property type="entry name" value="Spore Coat Polysaccharide Biosynthesis Protein SpsA, Chain A"/>
    <property type="match status" value="1"/>
</dbReference>
<evidence type="ECO:0000256" key="14">
    <source>
        <dbReference type="ARBA" id="ARBA00032575"/>
    </source>
</evidence>
<dbReference type="PANTHER" id="PTHR12726">
    <property type="entry name" value="CERAMIDE GLUCOSYLTRANSFERASE"/>
    <property type="match status" value="1"/>
</dbReference>
<evidence type="ECO:0000256" key="15">
    <source>
        <dbReference type="SAM" id="Phobius"/>
    </source>
</evidence>
<keyword evidence="11 15" id="KW-0472">Membrane</keyword>
<keyword evidence="10 15" id="KW-1133">Transmembrane helix</keyword>
<dbReference type="STRING" id="2010991.A0A3M2SQ34"/>
<evidence type="ECO:0000256" key="1">
    <source>
        <dbReference type="ARBA" id="ARBA00004141"/>
    </source>
</evidence>
<accession>A0A3M2SQ34</accession>
<comment type="subcellular location">
    <subcellularLocation>
        <location evidence="1">Membrane</location>
        <topology evidence="1">Multi-pass membrane protein</topology>
    </subcellularLocation>
</comment>
<keyword evidence="17" id="KW-1185">Reference proteome</keyword>
<evidence type="ECO:0000256" key="12">
    <source>
        <dbReference type="ARBA" id="ARBA00031017"/>
    </source>
</evidence>
<organism evidence="16 17">
    <name type="scientific">Fusarium kuroshium</name>
    <dbReference type="NCBI Taxonomy" id="2010991"/>
    <lineage>
        <taxon>Eukaryota</taxon>
        <taxon>Fungi</taxon>
        <taxon>Dikarya</taxon>
        <taxon>Ascomycota</taxon>
        <taxon>Pezizomycotina</taxon>
        <taxon>Sordariomycetes</taxon>
        <taxon>Hypocreomycetidae</taxon>
        <taxon>Hypocreales</taxon>
        <taxon>Nectriaceae</taxon>
        <taxon>Fusarium</taxon>
        <taxon>Fusarium solani species complex</taxon>
    </lineage>
</organism>
<dbReference type="GO" id="GO:0006679">
    <property type="term" value="P:glucosylceramide biosynthetic process"/>
    <property type="evidence" value="ECO:0007669"/>
    <property type="project" value="TreeGrafter"/>
</dbReference>
<dbReference type="SUPFAM" id="SSF53448">
    <property type="entry name" value="Nucleotide-diphospho-sugar transferases"/>
    <property type="match status" value="1"/>
</dbReference>
<dbReference type="EMBL" id="NKUJ01000006">
    <property type="protein sequence ID" value="RMJ19683.1"/>
    <property type="molecule type" value="Genomic_DNA"/>
</dbReference>
<dbReference type="InterPro" id="IPR029044">
    <property type="entry name" value="Nucleotide-diphossugar_trans"/>
</dbReference>
<comment type="caution">
    <text evidence="16">The sequence shown here is derived from an EMBL/GenBank/DDBJ whole genome shotgun (WGS) entry which is preliminary data.</text>
</comment>
<evidence type="ECO:0000313" key="16">
    <source>
        <dbReference type="EMBL" id="RMJ19683.1"/>
    </source>
</evidence>
<evidence type="ECO:0000313" key="17">
    <source>
        <dbReference type="Proteomes" id="UP000277212"/>
    </source>
</evidence>
<evidence type="ECO:0000256" key="10">
    <source>
        <dbReference type="ARBA" id="ARBA00022989"/>
    </source>
</evidence>
<dbReference type="EC" id="2.4.1.80" evidence="5"/>
<evidence type="ECO:0000256" key="6">
    <source>
        <dbReference type="ARBA" id="ARBA00019988"/>
    </source>
</evidence>
<name>A0A3M2SQ34_9HYPO</name>
<proteinExistence type="inferred from homology"/>
<evidence type="ECO:0000256" key="4">
    <source>
        <dbReference type="ARBA" id="ARBA00006739"/>
    </source>
</evidence>
<sequence length="530" mass="59291">MDSSWRDIVALGFLILAGVVVLVVSIGLRSISRKFKHPPGPPVSPGLGQNAPHVTIIRPVKGVEPRLYDCIAASFRQAYPQDKISIRLCLEDDTDPAYPILQKVIDDFPTFDARILLERDDSVLGETINMGPNPKIRNLSRAYREAKGDIIWIADCNVWMGKDVLGRMVDKLMGYKLGGGSKPYKFVHQLPIVVDLVDYSRPLAADGQALLASSSEEGFASDQIVDEDSGETPTVLSQGGGRLDEMFMATSHSKFYSAINTVGVAPCAVGKSNMFRKSQLDHATDPILNPSLPQDQNLPTGVDFFSHNICEDHMIGDLLWNTHVPGFRKHGLVWGDLAVQPMSGMSVAAYAARRCRWLRARKYTVLSATLLEPFTESFLFSTYFSYGITTLAYFNEAWGVPQTWKAMAITWLLSITTWMIVDWFNFSCLHSGNTIETDEHTPCFAKGFASEGLPSRRFSEFVPAWIGREALAFPIWAWAVLCGNTVNWRGKEFYIRFDTTVYAVDSEERTREVRTPELERGTSRNKHRVD</sequence>
<dbReference type="InterPro" id="IPR025993">
    <property type="entry name" value="Ceramide_glucosylTrfase"/>
</dbReference>